<keyword evidence="2" id="KW-0472">Membrane</keyword>
<comment type="subcellular location">
    <subcellularLocation>
        <location evidence="1">Membrane</location>
        <topology evidence="1">Multi-pass membrane protein</topology>
    </subcellularLocation>
</comment>
<evidence type="ECO:0000256" key="2">
    <source>
        <dbReference type="SAM" id="Phobius"/>
    </source>
</evidence>
<dbReference type="AlphaFoldDB" id="B4IVV5"/>
<reference evidence="4 5" key="1">
    <citation type="journal article" date="2007" name="Nature">
        <title>Evolution of genes and genomes on the Drosophila phylogeny.</title>
        <authorList>
            <consortium name="Drosophila 12 Genomes Consortium"/>
            <person name="Clark A.G."/>
            <person name="Eisen M.B."/>
            <person name="Smith D.R."/>
            <person name="Bergman C.M."/>
            <person name="Oliver B."/>
            <person name="Markow T.A."/>
            <person name="Kaufman T.C."/>
            <person name="Kellis M."/>
            <person name="Gelbart W."/>
            <person name="Iyer V.N."/>
            <person name="Pollard D.A."/>
            <person name="Sackton T.B."/>
            <person name="Larracuente A.M."/>
            <person name="Singh N.D."/>
            <person name="Abad J.P."/>
            <person name="Abt D.N."/>
            <person name="Adryan B."/>
            <person name="Aguade M."/>
            <person name="Akashi H."/>
            <person name="Anderson W.W."/>
            <person name="Aquadro C.F."/>
            <person name="Ardell D.H."/>
            <person name="Arguello R."/>
            <person name="Artieri C.G."/>
            <person name="Barbash D.A."/>
            <person name="Barker D."/>
            <person name="Barsanti P."/>
            <person name="Batterham P."/>
            <person name="Batzoglou S."/>
            <person name="Begun D."/>
            <person name="Bhutkar A."/>
            <person name="Blanco E."/>
            <person name="Bosak S.A."/>
            <person name="Bradley R.K."/>
            <person name="Brand A.D."/>
            <person name="Brent M.R."/>
            <person name="Brooks A.N."/>
            <person name="Brown R.H."/>
            <person name="Butlin R.K."/>
            <person name="Caggese C."/>
            <person name="Calvi B.R."/>
            <person name="Bernardo de Carvalho A."/>
            <person name="Caspi A."/>
            <person name="Castrezana S."/>
            <person name="Celniker S.E."/>
            <person name="Chang J.L."/>
            <person name="Chapple C."/>
            <person name="Chatterji S."/>
            <person name="Chinwalla A."/>
            <person name="Civetta A."/>
            <person name="Clifton S.W."/>
            <person name="Comeron J.M."/>
            <person name="Costello J.C."/>
            <person name="Coyne J.A."/>
            <person name="Daub J."/>
            <person name="David R.G."/>
            <person name="Delcher A.L."/>
            <person name="Delehaunty K."/>
            <person name="Do C.B."/>
            <person name="Ebling H."/>
            <person name="Edwards K."/>
            <person name="Eickbush T."/>
            <person name="Evans J.D."/>
            <person name="Filipski A."/>
            <person name="Findeiss S."/>
            <person name="Freyhult E."/>
            <person name="Fulton L."/>
            <person name="Fulton R."/>
            <person name="Garcia A.C."/>
            <person name="Gardiner A."/>
            <person name="Garfield D.A."/>
            <person name="Garvin B.E."/>
            <person name="Gibson G."/>
            <person name="Gilbert D."/>
            <person name="Gnerre S."/>
            <person name="Godfrey J."/>
            <person name="Good R."/>
            <person name="Gotea V."/>
            <person name="Gravely B."/>
            <person name="Greenberg A.J."/>
            <person name="Griffiths-Jones S."/>
            <person name="Gross S."/>
            <person name="Guigo R."/>
            <person name="Gustafson E.A."/>
            <person name="Haerty W."/>
            <person name="Hahn M.W."/>
            <person name="Halligan D.L."/>
            <person name="Halpern A.L."/>
            <person name="Halter G.M."/>
            <person name="Han M.V."/>
            <person name="Heger A."/>
            <person name="Hillier L."/>
            <person name="Hinrichs A.S."/>
            <person name="Holmes I."/>
            <person name="Hoskins R.A."/>
            <person name="Hubisz M.J."/>
            <person name="Hultmark D."/>
            <person name="Huntley M.A."/>
            <person name="Jaffe D.B."/>
            <person name="Jagadeeshan S."/>
            <person name="Jeck W.R."/>
            <person name="Johnson J."/>
            <person name="Jones C.D."/>
            <person name="Jordan W.C."/>
            <person name="Karpen G.H."/>
            <person name="Kataoka E."/>
            <person name="Keightley P.D."/>
            <person name="Kheradpour P."/>
            <person name="Kirkness E.F."/>
            <person name="Koerich L.B."/>
            <person name="Kristiansen K."/>
            <person name="Kudrna D."/>
            <person name="Kulathinal R.J."/>
            <person name="Kumar S."/>
            <person name="Kwok R."/>
            <person name="Lander E."/>
            <person name="Langley C.H."/>
            <person name="Lapoint R."/>
            <person name="Lazzaro B.P."/>
            <person name="Lee S.J."/>
            <person name="Levesque L."/>
            <person name="Li R."/>
            <person name="Lin C.F."/>
            <person name="Lin M.F."/>
            <person name="Lindblad-Toh K."/>
            <person name="Llopart A."/>
            <person name="Long M."/>
            <person name="Low L."/>
            <person name="Lozovsky E."/>
            <person name="Lu J."/>
            <person name="Luo M."/>
            <person name="Machado C.A."/>
            <person name="Makalowski W."/>
            <person name="Marzo M."/>
            <person name="Matsuda M."/>
            <person name="Matzkin L."/>
            <person name="McAllister B."/>
            <person name="McBride C.S."/>
            <person name="McKernan B."/>
            <person name="McKernan K."/>
            <person name="Mendez-Lago M."/>
            <person name="Minx P."/>
            <person name="Mollenhauer M.U."/>
            <person name="Montooth K."/>
            <person name="Mount S.M."/>
            <person name="Mu X."/>
            <person name="Myers E."/>
            <person name="Negre B."/>
            <person name="Newfeld S."/>
            <person name="Nielsen R."/>
            <person name="Noor M.A."/>
            <person name="O'Grady P."/>
            <person name="Pachter L."/>
            <person name="Papaceit M."/>
            <person name="Parisi M.J."/>
            <person name="Parisi M."/>
            <person name="Parts L."/>
            <person name="Pedersen J.S."/>
            <person name="Pesole G."/>
            <person name="Phillippy A.M."/>
            <person name="Ponting C.P."/>
            <person name="Pop M."/>
            <person name="Porcelli D."/>
            <person name="Powell J.R."/>
            <person name="Prohaska S."/>
            <person name="Pruitt K."/>
            <person name="Puig M."/>
            <person name="Quesneville H."/>
            <person name="Ram K.R."/>
            <person name="Rand D."/>
            <person name="Rasmussen M.D."/>
            <person name="Reed L.K."/>
            <person name="Reenan R."/>
            <person name="Reily A."/>
            <person name="Remington K.A."/>
            <person name="Rieger T.T."/>
            <person name="Ritchie M.G."/>
            <person name="Robin C."/>
            <person name="Rogers Y.H."/>
            <person name="Rohde C."/>
            <person name="Rozas J."/>
            <person name="Rubenfield M.J."/>
            <person name="Ruiz A."/>
            <person name="Russo S."/>
            <person name="Salzberg S.L."/>
            <person name="Sanchez-Gracia A."/>
            <person name="Saranga D.J."/>
            <person name="Sato H."/>
            <person name="Schaeffer S.W."/>
            <person name="Schatz M.C."/>
            <person name="Schlenke T."/>
            <person name="Schwartz R."/>
            <person name="Segarra C."/>
            <person name="Singh R.S."/>
            <person name="Sirot L."/>
            <person name="Sirota M."/>
            <person name="Sisneros N.B."/>
            <person name="Smith C.D."/>
            <person name="Smith T.F."/>
            <person name="Spieth J."/>
            <person name="Stage D.E."/>
            <person name="Stark A."/>
            <person name="Stephan W."/>
            <person name="Strausberg R.L."/>
            <person name="Strempel S."/>
            <person name="Sturgill D."/>
            <person name="Sutton G."/>
            <person name="Sutton G.G."/>
            <person name="Tao W."/>
            <person name="Teichmann S."/>
            <person name="Tobari Y.N."/>
            <person name="Tomimura Y."/>
            <person name="Tsolas J.M."/>
            <person name="Valente V.L."/>
            <person name="Venter E."/>
            <person name="Venter J.C."/>
            <person name="Vicario S."/>
            <person name="Vieira F.G."/>
            <person name="Vilella A.J."/>
            <person name="Villasante A."/>
            <person name="Walenz B."/>
            <person name="Wang J."/>
            <person name="Wasserman M."/>
            <person name="Watts T."/>
            <person name="Wilson D."/>
            <person name="Wilson R.K."/>
            <person name="Wing R.A."/>
            <person name="Wolfner M.F."/>
            <person name="Wong A."/>
            <person name="Wong G.K."/>
            <person name="Wu C.I."/>
            <person name="Wu G."/>
            <person name="Yamamoto D."/>
            <person name="Yang H.P."/>
            <person name="Yang S.P."/>
            <person name="Yorke J.A."/>
            <person name="Yoshida K."/>
            <person name="Zdobnov E."/>
            <person name="Zhang P."/>
            <person name="Zhang Y."/>
            <person name="Zimin A.V."/>
            <person name="Baldwin J."/>
            <person name="Abdouelleil A."/>
            <person name="Abdulkadir J."/>
            <person name="Abebe A."/>
            <person name="Abera B."/>
            <person name="Abreu J."/>
            <person name="Acer S.C."/>
            <person name="Aftuck L."/>
            <person name="Alexander A."/>
            <person name="An P."/>
            <person name="Anderson E."/>
            <person name="Anderson S."/>
            <person name="Arachi H."/>
            <person name="Azer M."/>
            <person name="Bachantsang P."/>
            <person name="Barry A."/>
            <person name="Bayul T."/>
            <person name="Berlin A."/>
            <person name="Bessette D."/>
            <person name="Bloom T."/>
            <person name="Blye J."/>
            <person name="Boguslavskiy L."/>
            <person name="Bonnet C."/>
            <person name="Boukhgalter B."/>
            <person name="Bourzgui I."/>
            <person name="Brown A."/>
            <person name="Cahill P."/>
            <person name="Channer S."/>
            <person name="Cheshatsang Y."/>
            <person name="Chuda L."/>
            <person name="Citroen M."/>
            <person name="Collymore A."/>
            <person name="Cooke P."/>
            <person name="Costello M."/>
            <person name="D'Aco K."/>
            <person name="Daza R."/>
            <person name="De Haan G."/>
            <person name="DeGray S."/>
            <person name="DeMaso C."/>
            <person name="Dhargay N."/>
            <person name="Dooley K."/>
            <person name="Dooley E."/>
            <person name="Doricent M."/>
            <person name="Dorje P."/>
            <person name="Dorjee K."/>
            <person name="Dupes A."/>
            <person name="Elong R."/>
            <person name="Falk J."/>
            <person name="Farina A."/>
            <person name="Faro S."/>
            <person name="Ferguson D."/>
            <person name="Fisher S."/>
            <person name="Foley C.D."/>
            <person name="Franke A."/>
            <person name="Friedrich D."/>
            <person name="Gadbois L."/>
            <person name="Gearin G."/>
            <person name="Gearin C.R."/>
            <person name="Giannoukos G."/>
            <person name="Goode T."/>
            <person name="Graham J."/>
            <person name="Grandbois E."/>
            <person name="Grewal S."/>
            <person name="Gyaltsen K."/>
            <person name="Hafez N."/>
            <person name="Hagos B."/>
            <person name="Hall J."/>
            <person name="Henson C."/>
            <person name="Hollinger A."/>
            <person name="Honan T."/>
            <person name="Huard M.D."/>
            <person name="Hughes L."/>
            <person name="Hurhula B."/>
            <person name="Husby M.E."/>
            <person name="Kamat A."/>
            <person name="Kanga B."/>
            <person name="Kashin S."/>
            <person name="Khazanovich D."/>
            <person name="Kisner P."/>
            <person name="Lance K."/>
            <person name="Lara M."/>
            <person name="Lee W."/>
            <person name="Lennon N."/>
            <person name="Letendre F."/>
            <person name="LeVine R."/>
            <person name="Lipovsky A."/>
            <person name="Liu X."/>
            <person name="Liu J."/>
            <person name="Liu S."/>
            <person name="Lokyitsang T."/>
            <person name="Lokyitsang Y."/>
            <person name="Lubonja R."/>
            <person name="Lui A."/>
            <person name="MacDonald P."/>
            <person name="Magnisalis V."/>
            <person name="Maru K."/>
            <person name="Matthews C."/>
            <person name="McCusker W."/>
            <person name="McDonough S."/>
            <person name="Mehta T."/>
            <person name="Meldrim J."/>
            <person name="Meneus L."/>
            <person name="Mihai O."/>
            <person name="Mihalev A."/>
            <person name="Mihova T."/>
            <person name="Mittelman R."/>
            <person name="Mlenga V."/>
            <person name="Montmayeur A."/>
            <person name="Mulrain L."/>
            <person name="Navidi A."/>
            <person name="Naylor J."/>
            <person name="Negash T."/>
            <person name="Nguyen T."/>
            <person name="Nguyen N."/>
            <person name="Nicol R."/>
            <person name="Norbu C."/>
            <person name="Norbu N."/>
            <person name="Novod N."/>
            <person name="O'Neill B."/>
            <person name="Osman S."/>
            <person name="Markiewicz E."/>
            <person name="Oyono O.L."/>
            <person name="Patti C."/>
            <person name="Phunkhang P."/>
            <person name="Pierre F."/>
            <person name="Priest M."/>
            <person name="Raghuraman S."/>
            <person name="Rege F."/>
            <person name="Reyes R."/>
            <person name="Rise C."/>
            <person name="Rogov P."/>
            <person name="Ross K."/>
            <person name="Ryan E."/>
            <person name="Settipalli S."/>
            <person name="Shea T."/>
            <person name="Sherpa N."/>
            <person name="Shi L."/>
            <person name="Shih D."/>
            <person name="Sparrow T."/>
            <person name="Spaulding J."/>
            <person name="Stalker J."/>
            <person name="Stange-Thomann N."/>
            <person name="Stavropoulos S."/>
            <person name="Stone C."/>
            <person name="Strader C."/>
            <person name="Tesfaye S."/>
            <person name="Thomson T."/>
            <person name="Thoulutsang Y."/>
            <person name="Thoulutsang D."/>
            <person name="Topham K."/>
            <person name="Topping I."/>
            <person name="Tsamla T."/>
            <person name="Vassiliev H."/>
            <person name="Vo A."/>
            <person name="Wangchuk T."/>
            <person name="Wangdi T."/>
            <person name="Weiand M."/>
            <person name="Wilkinson J."/>
            <person name="Wilson A."/>
            <person name="Yadav S."/>
            <person name="Young G."/>
            <person name="Yu Q."/>
            <person name="Zembek L."/>
            <person name="Zhong D."/>
            <person name="Zimmer A."/>
            <person name="Zwirko Z."/>
            <person name="Jaffe D.B."/>
            <person name="Alvarez P."/>
            <person name="Brockman W."/>
            <person name="Butler J."/>
            <person name="Chin C."/>
            <person name="Gnerre S."/>
            <person name="Grabherr M."/>
            <person name="Kleber M."/>
            <person name="Mauceli E."/>
            <person name="MacCallum I."/>
        </authorList>
    </citation>
    <scope>NUCLEOTIDE SEQUENCE [LARGE SCALE GENOMIC DNA]</scope>
    <source>
        <strain evidence="5">Tai18E2 / Tucson 14021-0261.01</strain>
    </source>
</reference>
<protein>
    <recommendedName>
        <fullName evidence="3">Major facilitator superfamily (MFS) profile domain-containing protein</fullName>
    </recommendedName>
</protein>
<dbReference type="InterPro" id="IPR020846">
    <property type="entry name" value="MFS_dom"/>
</dbReference>
<gene>
    <name evidence="4" type="primary">Dyak\GE14741</name>
    <name evidence="4" type="synonym">dyak_GLEANR_15195</name>
    <name evidence="4" type="synonym">GE14741</name>
    <name evidence="4" type="ORF">Dyak_GE14741</name>
</gene>
<organism evidence="4 5">
    <name type="scientific">Drosophila yakuba</name>
    <name type="common">Fruit fly</name>
    <dbReference type="NCBI Taxonomy" id="7245"/>
    <lineage>
        <taxon>Eukaryota</taxon>
        <taxon>Metazoa</taxon>
        <taxon>Ecdysozoa</taxon>
        <taxon>Arthropoda</taxon>
        <taxon>Hexapoda</taxon>
        <taxon>Insecta</taxon>
        <taxon>Pterygota</taxon>
        <taxon>Neoptera</taxon>
        <taxon>Endopterygota</taxon>
        <taxon>Diptera</taxon>
        <taxon>Brachycera</taxon>
        <taxon>Muscomorpha</taxon>
        <taxon>Ephydroidea</taxon>
        <taxon>Drosophilidae</taxon>
        <taxon>Drosophila</taxon>
        <taxon>Sophophora</taxon>
    </lineage>
</organism>
<evidence type="ECO:0000313" key="5">
    <source>
        <dbReference type="Proteomes" id="UP000002282"/>
    </source>
</evidence>
<dbReference type="OrthoDB" id="6499973at2759"/>
<dbReference type="InterPro" id="IPR050327">
    <property type="entry name" value="Proton-linked_MCT"/>
</dbReference>
<accession>B4IVV5</accession>
<dbReference type="EMBL" id="CH894351">
    <property type="protein sequence ID" value="EDX00398.2"/>
    <property type="molecule type" value="Genomic_DNA"/>
</dbReference>
<feature type="transmembrane region" description="Helical" evidence="2">
    <location>
        <begin position="223"/>
        <end position="244"/>
    </location>
</feature>
<feature type="transmembrane region" description="Helical" evidence="2">
    <location>
        <begin position="160"/>
        <end position="183"/>
    </location>
</feature>
<evidence type="ECO:0000259" key="3">
    <source>
        <dbReference type="PROSITE" id="PS50850"/>
    </source>
</evidence>
<dbReference type="GO" id="GO:0008028">
    <property type="term" value="F:monocarboxylic acid transmembrane transporter activity"/>
    <property type="evidence" value="ECO:0007669"/>
    <property type="project" value="TreeGrafter"/>
</dbReference>
<feature type="domain" description="Major facilitator superfamily (MFS) profile" evidence="3">
    <location>
        <begin position="68"/>
        <end position="267"/>
    </location>
</feature>
<feature type="transmembrane region" description="Helical" evidence="2">
    <location>
        <begin position="134"/>
        <end position="154"/>
    </location>
</feature>
<sequence>PGLTPSGFHLLRCGAPVHPVLVALILAIITRFHPFQEETKCCGCITCSKETRDTFAEMMNFSLLKDMVFVIFSVSNFCTSIGFNVPYLYVVAYAETLKLTKTDASYLIATIGVANTVGRIILGYISDKPWVNRLLVYNVCLTACGISTAMVPLCHDFQTLAFYCCVFGFTIGAYVGLTSVILVDLLGLDKLTNAFGLLLLFQGIASFIGPPIGGWMYDLTDSYAPAFLMAGLMIAISGLVMFAIPPLQRLQARKLERKPHTEHLALS</sequence>
<dbReference type="Gene3D" id="1.20.1250.20">
    <property type="entry name" value="MFS general substrate transporter like domains"/>
    <property type="match status" value="1"/>
</dbReference>
<feature type="transmembrane region" description="Helical" evidence="2">
    <location>
        <begin position="68"/>
        <end position="92"/>
    </location>
</feature>
<keyword evidence="2" id="KW-1133">Transmembrane helix</keyword>
<dbReference type="PROSITE" id="PS50850">
    <property type="entry name" value="MFS"/>
    <property type="match status" value="1"/>
</dbReference>
<feature type="transmembrane region" description="Helical" evidence="2">
    <location>
        <begin position="195"/>
        <end position="217"/>
    </location>
</feature>
<evidence type="ECO:0000256" key="1">
    <source>
        <dbReference type="ARBA" id="ARBA00004141"/>
    </source>
</evidence>
<keyword evidence="2" id="KW-0812">Transmembrane</keyword>
<name>B4IVV5_DROYA</name>
<feature type="transmembrane region" description="Helical" evidence="2">
    <location>
        <begin position="104"/>
        <end position="122"/>
    </location>
</feature>
<dbReference type="HOGENOM" id="CLU_088708_1_0_1"/>
<dbReference type="PANTHER" id="PTHR11360:SF284">
    <property type="entry name" value="EG:103B4.3 PROTEIN-RELATED"/>
    <property type="match status" value="1"/>
</dbReference>
<dbReference type="GO" id="GO:0016020">
    <property type="term" value="C:membrane"/>
    <property type="evidence" value="ECO:0007669"/>
    <property type="project" value="UniProtKB-SubCell"/>
</dbReference>
<dbReference type="eggNOG" id="KOG2504">
    <property type="taxonomic scope" value="Eukaryota"/>
</dbReference>
<dbReference type="PANTHER" id="PTHR11360">
    <property type="entry name" value="MONOCARBOXYLATE TRANSPORTER"/>
    <property type="match status" value="1"/>
</dbReference>
<dbReference type="InterPro" id="IPR036259">
    <property type="entry name" value="MFS_trans_sf"/>
</dbReference>
<feature type="transmembrane region" description="Helical" evidence="2">
    <location>
        <begin position="6"/>
        <end position="29"/>
    </location>
</feature>
<proteinExistence type="predicted"/>
<dbReference type="SUPFAM" id="SSF103473">
    <property type="entry name" value="MFS general substrate transporter"/>
    <property type="match status" value="1"/>
</dbReference>
<reference evidence="4 5" key="2">
    <citation type="journal article" date="2007" name="PLoS Biol.">
        <title>Principles of genome evolution in the Drosophila melanogaster species group.</title>
        <authorList>
            <person name="Ranz J.M."/>
            <person name="Maurin D."/>
            <person name="Chan Y.S."/>
            <person name="von Grotthuss M."/>
            <person name="Hillier L.W."/>
            <person name="Roote J."/>
            <person name="Ashburner M."/>
            <person name="Bergman C.M."/>
        </authorList>
    </citation>
    <scope>NUCLEOTIDE SEQUENCE [LARGE SCALE GENOMIC DNA]</scope>
    <source>
        <strain evidence="5">Tai18E2 / Tucson 14021-0261.01</strain>
    </source>
</reference>
<dbReference type="KEGG" id="dya:Dyak_GE14741"/>
<evidence type="ECO:0000313" key="4">
    <source>
        <dbReference type="EMBL" id="EDX00398.2"/>
    </source>
</evidence>
<dbReference type="Proteomes" id="UP000002282">
    <property type="component" value="Unassembled WGS sequence"/>
</dbReference>
<dbReference type="Pfam" id="PF07690">
    <property type="entry name" value="MFS_1"/>
    <property type="match status" value="1"/>
</dbReference>
<dbReference type="InterPro" id="IPR011701">
    <property type="entry name" value="MFS"/>
</dbReference>
<dbReference type="FunFam" id="1.20.1250.20:FF:000398">
    <property type="entry name" value="Monocarboxylate transporter 14"/>
    <property type="match status" value="1"/>
</dbReference>
<feature type="non-terminal residue" evidence="4">
    <location>
        <position position="1"/>
    </location>
</feature>
<keyword evidence="5" id="KW-1185">Reference proteome</keyword>